<dbReference type="Pfam" id="PF01420">
    <property type="entry name" value="Methylase_S"/>
    <property type="match status" value="2"/>
</dbReference>
<evidence type="ECO:0000256" key="3">
    <source>
        <dbReference type="ARBA" id="ARBA00023125"/>
    </source>
</evidence>
<comment type="subunit">
    <text evidence="4">The methyltransferase is composed of M and S polypeptides.</text>
</comment>
<dbReference type="EC" id="3.1.21.-" evidence="6"/>
<keyword evidence="6" id="KW-0378">Hydrolase</keyword>
<proteinExistence type="inferred from homology"/>
<organism evidence="6 7">
    <name type="scientific">Microbacterium rhizosphaerae</name>
    <dbReference type="NCBI Taxonomy" id="1678237"/>
    <lineage>
        <taxon>Bacteria</taxon>
        <taxon>Bacillati</taxon>
        <taxon>Actinomycetota</taxon>
        <taxon>Actinomycetes</taxon>
        <taxon>Micrococcales</taxon>
        <taxon>Microbacteriaceae</taxon>
        <taxon>Microbacterium</taxon>
    </lineage>
</organism>
<dbReference type="GO" id="GO:0004519">
    <property type="term" value="F:endonuclease activity"/>
    <property type="evidence" value="ECO:0007669"/>
    <property type="project" value="UniProtKB-KW"/>
</dbReference>
<protein>
    <submittedName>
        <fullName evidence="6">Restriction endonuclease subunit S</fullName>
        <ecNumber evidence="6">3.1.21.-</ecNumber>
    </submittedName>
</protein>
<feature type="domain" description="Type I restriction modification DNA specificity" evidence="5">
    <location>
        <begin position="252"/>
        <end position="396"/>
    </location>
</feature>
<dbReference type="Proteomes" id="UP001323798">
    <property type="component" value="Chromosome"/>
</dbReference>
<dbReference type="PANTHER" id="PTHR43140">
    <property type="entry name" value="TYPE-1 RESTRICTION ENZYME ECOKI SPECIFICITY PROTEIN"/>
    <property type="match status" value="1"/>
</dbReference>
<reference evidence="6 7" key="1">
    <citation type="submission" date="2023-11" db="EMBL/GenBank/DDBJ databases">
        <title>Genome sequence of Microbacterium rhizosphaerae KACC 19337.</title>
        <authorList>
            <person name="Choi H."/>
            <person name="Kim S."/>
            <person name="Kim Y."/>
            <person name="Kwon S.-W."/>
            <person name="Heo J."/>
        </authorList>
    </citation>
    <scope>NUCLEOTIDE SEQUENCE [LARGE SCALE GENOMIC DNA]</scope>
    <source>
        <strain evidence="6 7">KACC 19337</strain>
    </source>
</reference>
<evidence type="ECO:0000256" key="2">
    <source>
        <dbReference type="ARBA" id="ARBA00022747"/>
    </source>
</evidence>
<keyword evidence="6" id="KW-0540">Nuclease</keyword>
<keyword evidence="7" id="KW-1185">Reference proteome</keyword>
<dbReference type="GO" id="GO:0016787">
    <property type="term" value="F:hydrolase activity"/>
    <property type="evidence" value="ECO:0007669"/>
    <property type="project" value="UniProtKB-KW"/>
</dbReference>
<keyword evidence="3" id="KW-0238">DNA-binding</keyword>
<dbReference type="EMBL" id="CP139368">
    <property type="protein sequence ID" value="WPR91340.1"/>
    <property type="molecule type" value="Genomic_DNA"/>
</dbReference>
<keyword evidence="2" id="KW-0680">Restriction system</keyword>
<dbReference type="SUPFAM" id="SSF116734">
    <property type="entry name" value="DNA methylase specificity domain"/>
    <property type="match status" value="2"/>
</dbReference>
<dbReference type="InterPro" id="IPR051212">
    <property type="entry name" value="Type-I_RE_S_subunit"/>
</dbReference>
<sequence length="417" mass="46542">MSRVDELLRILAPSGVEFKPLGDVGTFVRGNGLQKVDLRTEGSPAIHYGQVHTYYGTWADATKSFVDPILAARLRRAKPGDLIVATTSEDVAAVAKATAWLGSGEVAISGDAYVYSHTLDPRYVSYFFQSQQFQDQKKRRVTGTKVRRISGDALARIVIPVPPLDVQREIAKILDELDSNVSFLTTATGEELAARRDQYAYYSDLLLTGLHTDDESWTTLGELYTSSSGLSKSADQFGFGHPFLSFKTVFRNAVVPTELTDLVNSTEVEQARFSIKAGDVFVTRTSEDLEGLGTSCAALRDYPRATFNGFTKRLRPKEASVVDPQFAAYFFRSSLFRSQISRMAILSTRVSLNNDILRRVRMPLPLIEEQRRVVAKLVELDTLSSELAVQIRAEVTARRDQLTYYRDSLFKFEELAS</sequence>
<dbReference type="InterPro" id="IPR000055">
    <property type="entry name" value="Restrct_endonuc_typeI_TRD"/>
</dbReference>
<evidence type="ECO:0000256" key="4">
    <source>
        <dbReference type="ARBA" id="ARBA00038652"/>
    </source>
</evidence>
<evidence type="ECO:0000256" key="1">
    <source>
        <dbReference type="ARBA" id="ARBA00010923"/>
    </source>
</evidence>
<comment type="similarity">
    <text evidence="1">Belongs to the type-I restriction system S methylase family.</text>
</comment>
<dbReference type="Gene3D" id="3.90.220.20">
    <property type="entry name" value="DNA methylase specificity domains"/>
    <property type="match status" value="2"/>
</dbReference>
<evidence type="ECO:0000259" key="5">
    <source>
        <dbReference type="Pfam" id="PF01420"/>
    </source>
</evidence>
<dbReference type="CDD" id="cd17268">
    <property type="entry name" value="RMtype1_S_Ara36733I_TRD1-CR1_like"/>
    <property type="match status" value="1"/>
</dbReference>
<evidence type="ECO:0000313" key="7">
    <source>
        <dbReference type="Proteomes" id="UP001323798"/>
    </source>
</evidence>
<dbReference type="PANTHER" id="PTHR43140:SF1">
    <property type="entry name" value="TYPE I RESTRICTION ENZYME ECOKI SPECIFICITY SUBUNIT"/>
    <property type="match status" value="1"/>
</dbReference>
<evidence type="ECO:0000313" key="6">
    <source>
        <dbReference type="EMBL" id="WPR91340.1"/>
    </source>
</evidence>
<dbReference type="InterPro" id="IPR044946">
    <property type="entry name" value="Restrct_endonuc_typeI_TRD_sf"/>
</dbReference>
<keyword evidence="6" id="KW-0255">Endonuclease</keyword>
<dbReference type="RefSeq" id="WP_320944040.1">
    <property type="nucleotide sequence ID" value="NZ_BAABEU010000010.1"/>
</dbReference>
<gene>
    <name evidence="6" type="ORF">SM116_08710</name>
</gene>
<name>A0ABZ0ST44_9MICO</name>
<feature type="domain" description="Type I restriction modification DNA specificity" evidence="5">
    <location>
        <begin position="13"/>
        <end position="183"/>
    </location>
</feature>
<accession>A0ABZ0ST44</accession>